<dbReference type="InterPro" id="IPR036513">
    <property type="entry name" value="STAS_dom_sf"/>
</dbReference>
<keyword evidence="4" id="KW-0597">Phosphoprotein</keyword>
<evidence type="ECO:0000259" key="7">
    <source>
        <dbReference type="PROSITE" id="PS50801"/>
    </source>
</evidence>
<reference evidence="8 9" key="1">
    <citation type="submission" date="2016-02" db="EMBL/GenBank/DDBJ databases">
        <title>Genome sequence of Clostridium thermobutyricum DSM 4928.</title>
        <authorList>
            <person name="Poehlein A."/>
            <person name="Daniel R."/>
        </authorList>
    </citation>
    <scope>NUCLEOTIDE SEQUENCE [LARGE SCALE GENOMIC DNA]</scope>
    <source>
        <strain evidence="8 9">DSM 4928</strain>
    </source>
</reference>
<dbReference type="InterPro" id="IPR014237">
    <property type="entry name" value="Anti-sigma_F_ant"/>
</dbReference>
<dbReference type="InterPro" id="IPR002645">
    <property type="entry name" value="STAS_dom"/>
</dbReference>
<dbReference type="NCBIfam" id="TIGR00377">
    <property type="entry name" value="ant_ant_sig"/>
    <property type="match status" value="1"/>
</dbReference>
<protein>
    <recommendedName>
        <fullName evidence="3 6">Anti-sigma F factor antagonist</fullName>
    </recommendedName>
    <alternativeName>
        <fullName evidence="6">Stage II sporulation protein</fullName>
    </alternativeName>
</protein>
<dbReference type="RefSeq" id="WP_002597963.1">
    <property type="nucleotide sequence ID" value="NZ_LTAY01000103.1"/>
</dbReference>
<dbReference type="InterPro" id="IPR003658">
    <property type="entry name" value="Anti-sigma_ant"/>
</dbReference>
<dbReference type="SUPFAM" id="SSF52091">
    <property type="entry name" value="SpoIIaa-like"/>
    <property type="match status" value="1"/>
</dbReference>
<dbReference type="GO" id="GO:0045152">
    <property type="term" value="F:antisigma factor binding"/>
    <property type="evidence" value="ECO:0007669"/>
    <property type="project" value="InterPro"/>
</dbReference>
<proteinExistence type="inferred from homology"/>
<dbReference type="Proteomes" id="UP000191448">
    <property type="component" value="Unassembled WGS sequence"/>
</dbReference>
<comment type="caution">
    <text evidence="8">The sequence shown here is derived from an EMBL/GenBank/DDBJ whole genome shotgun (WGS) entry which is preliminary data.</text>
</comment>
<evidence type="ECO:0000313" key="9">
    <source>
        <dbReference type="Proteomes" id="UP000191448"/>
    </source>
</evidence>
<dbReference type="PANTHER" id="PTHR33495">
    <property type="entry name" value="ANTI-SIGMA FACTOR ANTAGONIST TM_1081-RELATED-RELATED"/>
    <property type="match status" value="1"/>
</dbReference>
<name>A0A1V4SN70_9CLOT</name>
<dbReference type="Pfam" id="PF01740">
    <property type="entry name" value="STAS"/>
    <property type="match status" value="1"/>
</dbReference>
<dbReference type="AlphaFoldDB" id="A0A1V4SN70"/>
<gene>
    <name evidence="8" type="primary">spoIIAA</name>
    <name evidence="8" type="ORF">CLTHE_30760</name>
</gene>
<feature type="domain" description="STAS" evidence="7">
    <location>
        <begin position="1"/>
        <end position="111"/>
    </location>
</feature>
<evidence type="ECO:0000256" key="3">
    <source>
        <dbReference type="ARBA" id="ARBA00020784"/>
    </source>
</evidence>
<evidence type="ECO:0000256" key="4">
    <source>
        <dbReference type="ARBA" id="ARBA00022553"/>
    </source>
</evidence>
<dbReference type="Gene3D" id="3.30.750.24">
    <property type="entry name" value="STAS domain"/>
    <property type="match status" value="1"/>
</dbReference>
<sequence length="111" mass="12495">MYLKFNDYDNILEIALIGELDHHNAKEARVKMDDRIERGNIKKVILNFNSVTFMDSSGIGVVVGRQKKVSKNGGELYIAGANKSINRVFELSGLYKIIKNFSTVEEALNCI</sequence>
<keyword evidence="5" id="KW-0749">Sporulation</keyword>
<dbReference type="PANTHER" id="PTHR33495:SF2">
    <property type="entry name" value="ANTI-SIGMA FACTOR ANTAGONIST TM_1081-RELATED"/>
    <property type="match status" value="1"/>
</dbReference>
<dbReference type="OrthoDB" id="9796601at2"/>
<accession>A0A1V4SN70</accession>
<evidence type="ECO:0000256" key="6">
    <source>
        <dbReference type="RuleBase" id="RU003749"/>
    </source>
</evidence>
<evidence type="ECO:0000313" key="8">
    <source>
        <dbReference type="EMBL" id="OPX45312.1"/>
    </source>
</evidence>
<comment type="similarity">
    <text evidence="2 6">Belongs to the anti-sigma-factor antagonist family.</text>
</comment>
<dbReference type="PROSITE" id="PS50801">
    <property type="entry name" value="STAS"/>
    <property type="match status" value="1"/>
</dbReference>
<evidence type="ECO:0000256" key="2">
    <source>
        <dbReference type="ARBA" id="ARBA00009013"/>
    </source>
</evidence>
<dbReference type="EMBL" id="LTAY01000103">
    <property type="protein sequence ID" value="OPX45312.1"/>
    <property type="molecule type" value="Genomic_DNA"/>
</dbReference>
<dbReference type="NCBIfam" id="TIGR02886">
    <property type="entry name" value="spore_II_AA"/>
    <property type="match status" value="1"/>
</dbReference>
<dbReference type="GO" id="GO:0030435">
    <property type="term" value="P:sporulation resulting in formation of a cellular spore"/>
    <property type="evidence" value="ECO:0007669"/>
    <property type="project" value="UniProtKB-KW"/>
</dbReference>
<dbReference type="CDD" id="cd07043">
    <property type="entry name" value="STAS_anti-anti-sigma_factors"/>
    <property type="match status" value="1"/>
</dbReference>
<comment type="function">
    <text evidence="1">In the phosphorylated form it could act as an anti-anti-sigma factor that counteracts SpoIIAB and thus releases sigma f from inhibition.</text>
</comment>
<organism evidence="8 9">
    <name type="scientific">Clostridium thermobutyricum DSM 4928</name>
    <dbReference type="NCBI Taxonomy" id="1121339"/>
    <lineage>
        <taxon>Bacteria</taxon>
        <taxon>Bacillati</taxon>
        <taxon>Bacillota</taxon>
        <taxon>Clostridia</taxon>
        <taxon>Eubacteriales</taxon>
        <taxon>Clostridiaceae</taxon>
        <taxon>Clostridium</taxon>
    </lineage>
</organism>
<dbReference type="GO" id="GO:0043856">
    <property type="term" value="F:anti-sigma factor antagonist activity"/>
    <property type="evidence" value="ECO:0007669"/>
    <property type="project" value="InterPro"/>
</dbReference>
<evidence type="ECO:0000256" key="5">
    <source>
        <dbReference type="ARBA" id="ARBA00022969"/>
    </source>
</evidence>
<evidence type="ECO:0000256" key="1">
    <source>
        <dbReference type="ARBA" id="ARBA00001976"/>
    </source>
</evidence>